<keyword evidence="1" id="KW-0732">Signal</keyword>
<dbReference type="EMBL" id="JAUEPT010000108">
    <property type="protein sequence ID" value="KAK0431723.1"/>
    <property type="molecule type" value="Genomic_DNA"/>
</dbReference>
<protein>
    <recommendedName>
        <fullName evidence="4">Secreted protein</fullName>
    </recommendedName>
</protein>
<gene>
    <name evidence="2" type="ORF">EV421DRAFT_138235</name>
</gene>
<comment type="caution">
    <text evidence="2">The sequence shown here is derived from an EMBL/GenBank/DDBJ whole genome shotgun (WGS) entry which is preliminary data.</text>
</comment>
<keyword evidence="3" id="KW-1185">Reference proteome</keyword>
<sequence length="72" mass="7881">MALLLVNLFSLCSTLLTSFSALQSTADQLDLPKSGLGLSIFARRPSERRQVLSRILAAGFGARTKHENEHPK</sequence>
<accession>A0AA39IWF1</accession>
<feature type="chain" id="PRO_5041343046" description="Secreted protein" evidence="1">
    <location>
        <begin position="19"/>
        <end position="72"/>
    </location>
</feature>
<feature type="signal peptide" evidence="1">
    <location>
        <begin position="1"/>
        <end position="18"/>
    </location>
</feature>
<dbReference type="Proteomes" id="UP001175226">
    <property type="component" value="Unassembled WGS sequence"/>
</dbReference>
<reference evidence="2" key="1">
    <citation type="submission" date="2023-06" db="EMBL/GenBank/DDBJ databases">
        <authorList>
            <consortium name="Lawrence Berkeley National Laboratory"/>
            <person name="Ahrendt S."/>
            <person name="Sahu N."/>
            <person name="Indic B."/>
            <person name="Wong-Bajracharya J."/>
            <person name="Merenyi Z."/>
            <person name="Ke H.-M."/>
            <person name="Monk M."/>
            <person name="Kocsube S."/>
            <person name="Drula E."/>
            <person name="Lipzen A."/>
            <person name="Balint B."/>
            <person name="Henrissat B."/>
            <person name="Andreopoulos B."/>
            <person name="Martin F.M."/>
            <person name="Harder C.B."/>
            <person name="Rigling D."/>
            <person name="Ford K.L."/>
            <person name="Foster G.D."/>
            <person name="Pangilinan J."/>
            <person name="Papanicolaou A."/>
            <person name="Barry K."/>
            <person name="LaButti K."/>
            <person name="Viragh M."/>
            <person name="Koriabine M."/>
            <person name="Yan M."/>
            <person name="Riley R."/>
            <person name="Champramary S."/>
            <person name="Plett K.L."/>
            <person name="Tsai I.J."/>
            <person name="Slot J."/>
            <person name="Sipos G."/>
            <person name="Plett J."/>
            <person name="Nagy L.G."/>
            <person name="Grigoriev I.V."/>
        </authorList>
    </citation>
    <scope>NUCLEOTIDE SEQUENCE</scope>
    <source>
        <strain evidence="2">FPL87.14</strain>
    </source>
</reference>
<organism evidence="2 3">
    <name type="scientific">Armillaria borealis</name>
    <dbReference type="NCBI Taxonomy" id="47425"/>
    <lineage>
        <taxon>Eukaryota</taxon>
        <taxon>Fungi</taxon>
        <taxon>Dikarya</taxon>
        <taxon>Basidiomycota</taxon>
        <taxon>Agaricomycotina</taxon>
        <taxon>Agaricomycetes</taxon>
        <taxon>Agaricomycetidae</taxon>
        <taxon>Agaricales</taxon>
        <taxon>Marasmiineae</taxon>
        <taxon>Physalacriaceae</taxon>
        <taxon>Armillaria</taxon>
    </lineage>
</organism>
<dbReference type="AlphaFoldDB" id="A0AA39IWF1"/>
<proteinExistence type="predicted"/>
<evidence type="ECO:0008006" key="4">
    <source>
        <dbReference type="Google" id="ProtNLM"/>
    </source>
</evidence>
<evidence type="ECO:0000256" key="1">
    <source>
        <dbReference type="SAM" id="SignalP"/>
    </source>
</evidence>
<name>A0AA39IWF1_9AGAR</name>
<evidence type="ECO:0000313" key="3">
    <source>
        <dbReference type="Proteomes" id="UP001175226"/>
    </source>
</evidence>
<evidence type="ECO:0000313" key="2">
    <source>
        <dbReference type="EMBL" id="KAK0431723.1"/>
    </source>
</evidence>